<dbReference type="Proteomes" id="UP000317835">
    <property type="component" value="Chromosome"/>
</dbReference>
<proteinExistence type="predicted"/>
<evidence type="ECO:0000256" key="1">
    <source>
        <dbReference type="SAM" id="Phobius"/>
    </source>
</evidence>
<feature type="transmembrane region" description="Helical" evidence="1">
    <location>
        <begin position="7"/>
        <end position="28"/>
    </location>
</feature>
<protein>
    <submittedName>
        <fullName evidence="2">Uncharacterized protein</fullName>
    </submittedName>
</protein>
<dbReference type="AlphaFoldDB" id="A0A518H224"/>
<organism evidence="2 3">
    <name type="scientific">Tautonia plasticadhaerens</name>
    <dbReference type="NCBI Taxonomy" id="2527974"/>
    <lineage>
        <taxon>Bacteria</taxon>
        <taxon>Pseudomonadati</taxon>
        <taxon>Planctomycetota</taxon>
        <taxon>Planctomycetia</taxon>
        <taxon>Isosphaerales</taxon>
        <taxon>Isosphaeraceae</taxon>
        <taxon>Tautonia</taxon>
    </lineage>
</organism>
<evidence type="ECO:0000313" key="2">
    <source>
        <dbReference type="EMBL" id="QDV34888.1"/>
    </source>
</evidence>
<sequence length="111" mass="11627">MTGKPWWTSATMVAGLTGIIIGAVQIYAAATGAEIDIEALRGTVENGLQLILGIGSAAVGVVAMWGRVKAVLPIKKQIVPKLVGKPSPMVITPGQEGDFPWHQNHNQGDSK</sequence>
<reference evidence="2 3" key="1">
    <citation type="submission" date="2019-02" db="EMBL/GenBank/DDBJ databases">
        <title>Deep-cultivation of Planctomycetes and their phenomic and genomic characterization uncovers novel biology.</title>
        <authorList>
            <person name="Wiegand S."/>
            <person name="Jogler M."/>
            <person name="Boedeker C."/>
            <person name="Pinto D."/>
            <person name="Vollmers J."/>
            <person name="Rivas-Marin E."/>
            <person name="Kohn T."/>
            <person name="Peeters S.H."/>
            <person name="Heuer A."/>
            <person name="Rast P."/>
            <person name="Oberbeckmann S."/>
            <person name="Bunk B."/>
            <person name="Jeske O."/>
            <person name="Meyerdierks A."/>
            <person name="Storesund J.E."/>
            <person name="Kallscheuer N."/>
            <person name="Luecker S."/>
            <person name="Lage O.M."/>
            <person name="Pohl T."/>
            <person name="Merkel B.J."/>
            <person name="Hornburger P."/>
            <person name="Mueller R.-W."/>
            <person name="Bruemmer F."/>
            <person name="Labrenz M."/>
            <person name="Spormann A.M."/>
            <person name="Op den Camp H."/>
            <person name="Overmann J."/>
            <person name="Amann R."/>
            <person name="Jetten M.S.M."/>
            <person name="Mascher T."/>
            <person name="Medema M.H."/>
            <person name="Devos D.P."/>
            <person name="Kaster A.-K."/>
            <person name="Ovreas L."/>
            <person name="Rohde M."/>
            <person name="Galperin M.Y."/>
            <person name="Jogler C."/>
        </authorList>
    </citation>
    <scope>NUCLEOTIDE SEQUENCE [LARGE SCALE GENOMIC DNA]</scope>
    <source>
        <strain evidence="2 3">ElP</strain>
    </source>
</reference>
<name>A0A518H224_9BACT</name>
<evidence type="ECO:0000313" key="3">
    <source>
        <dbReference type="Proteomes" id="UP000317835"/>
    </source>
</evidence>
<dbReference type="EMBL" id="CP036426">
    <property type="protein sequence ID" value="QDV34888.1"/>
    <property type="molecule type" value="Genomic_DNA"/>
</dbReference>
<keyword evidence="1" id="KW-0812">Transmembrane</keyword>
<feature type="transmembrane region" description="Helical" evidence="1">
    <location>
        <begin position="48"/>
        <end position="66"/>
    </location>
</feature>
<accession>A0A518H224</accession>
<dbReference type="KEGG" id="tpla:ElP_27850"/>
<keyword evidence="1" id="KW-0472">Membrane</keyword>
<keyword evidence="3" id="KW-1185">Reference proteome</keyword>
<gene>
    <name evidence="2" type="ORF">ElP_27850</name>
</gene>
<dbReference type="RefSeq" id="WP_145270100.1">
    <property type="nucleotide sequence ID" value="NZ_CP036426.1"/>
</dbReference>
<keyword evidence="1" id="KW-1133">Transmembrane helix</keyword>